<comment type="caution">
    <text evidence="5">The sequence shown here is derived from an EMBL/GenBank/DDBJ whole genome shotgun (WGS) entry which is preliminary data.</text>
</comment>
<dbReference type="PROSITE" id="PS51192">
    <property type="entry name" value="HELICASE_ATP_BIND_1"/>
    <property type="match status" value="1"/>
</dbReference>
<evidence type="ECO:0000259" key="4">
    <source>
        <dbReference type="PROSITE" id="PS51194"/>
    </source>
</evidence>
<dbReference type="InterPro" id="IPR038718">
    <property type="entry name" value="SNF2-like_sf"/>
</dbReference>
<reference evidence="5" key="1">
    <citation type="journal article" date="2015" name="Nature">
        <title>Complex archaea that bridge the gap between prokaryotes and eukaryotes.</title>
        <authorList>
            <person name="Spang A."/>
            <person name="Saw J.H."/>
            <person name="Jorgensen S.L."/>
            <person name="Zaremba-Niedzwiedzka K."/>
            <person name="Martijn J."/>
            <person name="Lind A.E."/>
            <person name="van Eijk R."/>
            <person name="Schleper C."/>
            <person name="Guy L."/>
            <person name="Ettema T.J."/>
        </authorList>
    </citation>
    <scope>NUCLEOTIDE SEQUENCE</scope>
</reference>
<dbReference type="Pfam" id="PF00176">
    <property type="entry name" value="SNF2-rel_dom"/>
    <property type="match status" value="1"/>
</dbReference>
<dbReference type="GO" id="GO:0005524">
    <property type="term" value="F:ATP binding"/>
    <property type="evidence" value="ECO:0007669"/>
    <property type="project" value="InterPro"/>
</dbReference>
<proteinExistence type="predicted"/>
<evidence type="ECO:0000256" key="2">
    <source>
        <dbReference type="SAM" id="MobiDB-lite"/>
    </source>
</evidence>
<gene>
    <name evidence="5" type="ORF">LCGC14_2262820</name>
</gene>
<evidence type="ECO:0000313" key="5">
    <source>
        <dbReference type="EMBL" id="KKL54697.1"/>
    </source>
</evidence>
<dbReference type="PANTHER" id="PTHR45766">
    <property type="entry name" value="DNA ANNEALING HELICASE AND ENDONUCLEASE ZRANB3 FAMILY MEMBER"/>
    <property type="match status" value="1"/>
</dbReference>
<feature type="region of interest" description="Disordered" evidence="2">
    <location>
        <begin position="1"/>
        <end position="30"/>
    </location>
</feature>
<feature type="domain" description="Helicase C-terminal" evidence="4">
    <location>
        <begin position="370"/>
        <end position="518"/>
    </location>
</feature>
<feature type="compositionally biased region" description="Polar residues" evidence="2">
    <location>
        <begin position="13"/>
        <end position="22"/>
    </location>
</feature>
<dbReference type="SUPFAM" id="SSF52540">
    <property type="entry name" value="P-loop containing nucleoside triphosphate hydrolases"/>
    <property type="match status" value="2"/>
</dbReference>
<dbReference type="InterPro" id="IPR049730">
    <property type="entry name" value="SNF2/RAD54-like_C"/>
</dbReference>
<feature type="domain" description="Helicase ATP-binding" evidence="3">
    <location>
        <begin position="82"/>
        <end position="248"/>
    </location>
</feature>
<dbReference type="InterPro" id="IPR000330">
    <property type="entry name" value="SNF2_N"/>
</dbReference>
<evidence type="ECO:0000259" key="3">
    <source>
        <dbReference type="PROSITE" id="PS51192"/>
    </source>
</evidence>
<dbReference type="CDD" id="cd18793">
    <property type="entry name" value="SF2_C_SNF"/>
    <property type="match status" value="1"/>
</dbReference>
<dbReference type="GO" id="GO:0006281">
    <property type="term" value="P:DNA repair"/>
    <property type="evidence" value="ECO:0007669"/>
    <property type="project" value="TreeGrafter"/>
</dbReference>
<dbReference type="GO" id="GO:0016787">
    <property type="term" value="F:hydrolase activity"/>
    <property type="evidence" value="ECO:0007669"/>
    <property type="project" value="UniProtKB-KW"/>
</dbReference>
<dbReference type="SMART" id="SM00487">
    <property type="entry name" value="DEXDc"/>
    <property type="match status" value="1"/>
</dbReference>
<accession>A0A0F9FU56</accession>
<evidence type="ECO:0008006" key="6">
    <source>
        <dbReference type="Google" id="ProtNLM"/>
    </source>
</evidence>
<dbReference type="GO" id="GO:0031297">
    <property type="term" value="P:replication fork processing"/>
    <property type="evidence" value="ECO:0007669"/>
    <property type="project" value="TreeGrafter"/>
</dbReference>
<feature type="compositionally biased region" description="Basic and acidic residues" evidence="2">
    <location>
        <begin position="1"/>
        <end position="10"/>
    </location>
</feature>
<dbReference type="Pfam" id="PF00271">
    <property type="entry name" value="Helicase_C"/>
    <property type="match status" value="1"/>
</dbReference>
<dbReference type="EMBL" id="LAZR01031109">
    <property type="protein sequence ID" value="KKL54697.1"/>
    <property type="molecule type" value="Genomic_DNA"/>
</dbReference>
<dbReference type="Gene3D" id="3.40.50.10810">
    <property type="entry name" value="Tandem AAA-ATPase domain"/>
    <property type="match status" value="1"/>
</dbReference>
<name>A0A0F9FU56_9ZZZZ</name>
<dbReference type="PANTHER" id="PTHR45766:SF6">
    <property type="entry name" value="SWI_SNF-RELATED MATRIX-ASSOCIATED ACTIN-DEPENDENT REGULATOR OF CHROMATIN SUBFAMILY A-LIKE PROTEIN 1"/>
    <property type="match status" value="1"/>
</dbReference>
<evidence type="ECO:0000256" key="1">
    <source>
        <dbReference type="ARBA" id="ARBA00022801"/>
    </source>
</evidence>
<dbReference type="InterPro" id="IPR001650">
    <property type="entry name" value="Helicase_C-like"/>
</dbReference>
<organism evidence="5">
    <name type="scientific">marine sediment metagenome</name>
    <dbReference type="NCBI Taxonomy" id="412755"/>
    <lineage>
        <taxon>unclassified sequences</taxon>
        <taxon>metagenomes</taxon>
        <taxon>ecological metagenomes</taxon>
    </lineage>
</organism>
<sequence length="526" mass="60061">MGNEEDRIAQDKPTPSTSNRDSSPMPFEVSRSIYDSSLRPSETDITPRVFEVTQTQEEKYLSLLSEGNKPYRYQMEDVQALRSIYEERGYVWNLSEMGVGKTLEALLFVESLDPPAKSVLVICPSSLKYEWAAQAKAWIGEEVAIAGDKPWNRFDSWFRHVKSGAAPPKYYVVHYEALRKADYLEIMNLLEFDFVIWDEAHRLRNVATKQFEGAQGLFSSRGHMFMTGSPVVNSPVDIYAMLALSEPDVHDYREFLAMYTFGYHGQWGYKVLGTRNAAMLRKEVNERAIRRTKSEVLSELPEKTYHEIPVVMGDMQRKAYDTMEKQFFALLDSGEPLYAPSAMAQLMRLRQITSDPRILGIDSPSVKSEAVLDILEDTSQKLVVFSIFERYISQLAEDLRKAGITFVRITGQEAPKERQQSVMDFQTNENIQVCLGTIHAMGQGITLTAASTVVLIDRWWAPAINEQAIDRIHRIGQHWPVEAISLVAENTIDRHVEEVLKRKKGMARDVDVAKEAIEGRRRELGW</sequence>
<protein>
    <recommendedName>
        <fullName evidence="6">Helicase ATP-binding domain-containing protein</fullName>
    </recommendedName>
</protein>
<dbReference type="SMART" id="SM00490">
    <property type="entry name" value="HELICc"/>
    <property type="match status" value="1"/>
</dbReference>
<dbReference type="InterPro" id="IPR014001">
    <property type="entry name" value="Helicase_ATP-bd"/>
</dbReference>
<dbReference type="InterPro" id="IPR027417">
    <property type="entry name" value="P-loop_NTPase"/>
</dbReference>
<dbReference type="AlphaFoldDB" id="A0A0F9FU56"/>
<dbReference type="Gene3D" id="3.40.50.300">
    <property type="entry name" value="P-loop containing nucleotide triphosphate hydrolases"/>
    <property type="match status" value="1"/>
</dbReference>
<dbReference type="PROSITE" id="PS51194">
    <property type="entry name" value="HELICASE_CTER"/>
    <property type="match status" value="1"/>
</dbReference>
<keyword evidence="1" id="KW-0378">Hydrolase</keyword>